<protein>
    <submittedName>
        <fullName evidence="2">Uncharacterized protein</fullName>
    </submittedName>
</protein>
<reference evidence="2" key="1">
    <citation type="journal article" date="2019" name="Sci. Rep.">
        <title>Draft genome of Tanacetum cinerariifolium, the natural source of mosquito coil.</title>
        <authorList>
            <person name="Yamashiro T."/>
            <person name="Shiraishi A."/>
            <person name="Satake H."/>
            <person name="Nakayama K."/>
        </authorList>
    </citation>
    <scope>NUCLEOTIDE SEQUENCE</scope>
</reference>
<dbReference type="EMBL" id="BKCJ011207715">
    <property type="protein sequence ID" value="GFD03854.1"/>
    <property type="molecule type" value="Genomic_DNA"/>
</dbReference>
<evidence type="ECO:0000313" key="2">
    <source>
        <dbReference type="EMBL" id="GFD03854.1"/>
    </source>
</evidence>
<accession>A0A699T4M8</accession>
<comment type="caution">
    <text evidence="2">The sequence shown here is derived from an EMBL/GenBank/DDBJ whole genome shotgun (WGS) entry which is preliminary data.</text>
</comment>
<feature type="compositionally biased region" description="Polar residues" evidence="1">
    <location>
        <begin position="83"/>
        <end position="101"/>
    </location>
</feature>
<proteinExistence type="predicted"/>
<organism evidence="2">
    <name type="scientific">Tanacetum cinerariifolium</name>
    <name type="common">Dalmatian daisy</name>
    <name type="synonym">Chrysanthemum cinerariifolium</name>
    <dbReference type="NCBI Taxonomy" id="118510"/>
    <lineage>
        <taxon>Eukaryota</taxon>
        <taxon>Viridiplantae</taxon>
        <taxon>Streptophyta</taxon>
        <taxon>Embryophyta</taxon>
        <taxon>Tracheophyta</taxon>
        <taxon>Spermatophyta</taxon>
        <taxon>Magnoliopsida</taxon>
        <taxon>eudicotyledons</taxon>
        <taxon>Gunneridae</taxon>
        <taxon>Pentapetalae</taxon>
        <taxon>asterids</taxon>
        <taxon>campanulids</taxon>
        <taxon>Asterales</taxon>
        <taxon>Asteraceae</taxon>
        <taxon>Asteroideae</taxon>
        <taxon>Anthemideae</taxon>
        <taxon>Anthemidinae</taxon>
        <taxon>Tanacetum</taxon>
    </lineage>
</organism>
<dbReference type="AlphaFoldDB" id="A0A699T4M8"/>
<sequence length="101" mass="11671">MELKKILIEKMEGNTSIQRFDEQRNLYKALVEAYEADKTTCQMEEPPHPVFETGVDDQPIVQTSQHPEWFSQPRRPPSPDRAWNTTLPTAQGDAQSWISDL</sequence>
<feature type="region of interest" description="Disordered" evidence="1">
    <location>
        <begin position="43"/>
        <end position="101"/>
    </location>
</feature>
<gene>
    <name evidence="2" type="ORF">Tci_875823</name>
</gene>
<evidence type="ECO:0000256" key="1">
    <source>
        <dbReference type="SAM" id="MobiDB-lite"/>
    </source>
</evidence>
<name>A0A699T4M8_TANCI</name>
<feature type="non-terminal residue" evidence="2">
    <location>
        <position position="101"/>
    </location>
</feature>